<proteinExistence type="predicted"/>
<protein>
    <submittedName>
        <fullName evidence="1">Uncharacterized protein</fullName>
    </submittedName>
</protein>
<dbReference type="AlphaFoldDB" id="A0A0F9D2W6"/>
<evidence type="ECO:0000313" key="1">
    <source>
        <dbReference type="EMBL" id="KKL48066.1"/>
    </source>
</evidence>
<dbReference type="EMBL" id="LAZR01033441">
    <property type="protein sequence ID" value="KKL48066.1"/>
    <property type="molecule type" value="Genomic_DNA"/>
</dbReference>
<feature type="non-terminal residue" evidence="1">
    <location>
        <position position="1"/>
    </location>
</feature>
<name>A0A0F9D2W6_9ZZZZ</name>
<organism evidence="1">
    <name type="scientific">marine sediment metagenome</name>
    <dbReference type="NCBI Taxonomy" id="412755"/>
    <lineage>
        <taxon>unclassified sequences</taxon>
        <taxon>metagenomes</taxon>
        <taxon>ecological metagenomes</taxon>
    </lineage>
</organism>
<reference evidence="1" key="1">
    <citation type="journal article" date="2015" name="Nature">
        <title>Complex archaea that bridge the gap between prokaryotes and eukaryotes.</title>
        <authorList>
            <person name="Spang A."/>
            <person name="Saw J.H."/>
            <person name="Jorgensen S.L."/>
            <person name="Zaremba-Niedzwiedzka K."/>
            <person name="Martijn J."/>
            <person name="Lind A.E."/>
            <person name="van Eijk R."/>
            <person name="Schleper C."/>
            <person name="Guy L."/>
            <person name="Ettema T.J."/>
        </authorList>
    </citation>
    <scope>NUCLEOTIDE SEQUENCE</scope>
</reference>
<comment type="caution">
    <text evidence="1">The sequence shown here is derived from an EMBL/GenBank/DDBJ whole genome shotgun (WGS) entry which is preliminary data.</text>
</comment>
<gene>
    <name evidence="1" type="ORF">LCGC14_2329290</name>
</gene>
<accession>A0A0F9D2W6</accession>
<sequence length="233" mass="25540">VTTDQWRSGWDFLIFGYNGATSLKFSTFLRTPMSLLPEVTLNSVYIQGTAYSVSTGPSYDMEILGVDETNCPSLEGDQSTLSTIQDSPPLLWTCANWTMDATYNTPSLTGLLRTYLDRGDYDPSAGYYWGLVFKWPGVSMHGAGRPRIMVSSGHADAATKAMKLVIEYTMPEGNVQVEETLAICQTFTKDMAIMQEVSETVAIAQKVEKTVGIAQETNATLGICQAIRGTLVR</sequence>